<dbReference type="RefSeq" id="WP_345212328.1">
    <property type="nucleotide sequence ID" value="NZ_BAABFT010000009.1"/>
</dbReference>
<evidence type="ECO:0000313" key="3">
    <source>
        <dbReference type="Proteomes" id="UP001500582"/>
    </source>
</evidence>
<dbReference type="Gene3D" id="2.40.70.10">
    <property type="entry name" value="Acid Proteases"/>
    <property type="match status" value="1"/>
</dbReference>
<dbReference type="EMBL" id="BAABFT010000009">
    <property type="protein sequence ID" value="GAA4329317.1"/>
    <property type="molecule type" value="Genomic_DNA"/>
</dbReference>
<name>A0ABP8GSG7_9SPHI</name>
<sequence length="194" mass="21919">MIKMIYTLASLMISGTLLAQHIDGAKIQDQFGLTGDSISLPISIINTYPFISGEINGVKGKLMFDTGNQNALDINNNIIPLSFQKEVGNGQVASGQKFKKYINDTIEEVKLVNGLRFQNLKRIPSANYDFLQNNITPDCIGYIGHDFFKGYLFKLDYTKRQITFYKNTSERESSKDFLVGEKVLAVLQFETRRL</sequence>
<keyword evidence="3" id="KW-1185">Reference proteome</keyword>
<keyword evidence="1" id="KW-0732">Signal</keyword>
<dbReference type="InterPro" id="IPR021109">
    <property type="entry name" value="Peptidase_aspartic_dom_sf"/>
</dbReference>
<feature type="chain" id="PRO_5047162158" description="Aspartyl protease" evidence="1">
    <location>
        <begin position="20"/>
        <end position="194"/>
    </location>
</feature>
<reference evidence="3" key="1">
    <citation type="journal article" date="2019" name="Int. J. Syst. Evol. Microbiol.">
        <title>The Global Catalogue of Microorganisms (GCM) 10K type strain sequencing project: providing services to taxonomists for standard genome sequencing and annotation.</title>
        <authorList>
            <consortium name="The Broad Institute Genomics Platform"/>
            <consortium name="The Broad Institute Genome Sequencing Center for Infectious Disease"/>
            <person name="Wu L."/>
            <person name="Ma J."/>
        </authorList>
    </citation>
    <scope>NUCLEOTIDE SEQUENCE [LARGE SCALE GENOMIC DNA]</scope>
    <source>
        <strain evidence="3">JCM 17705</strain>
    </source>
</reference>
<dbReference type="Proteomes" id="UP001500582">
    <property type="component" value="Unassembled WGS sequence"/>
</dbReference>
<evidence type="ECO:0000256" key="1">
    <source>
        <dbReference type="SAM" id="SignalP"/>
    </source>
</evidence>
<proteinExistence type="predicted"/>
<accession>A0ABP8GSG7</accession>
<organism evidence="2 3">
    <name type="scientific">Mucilaginibacter gynuensis</name>
    <dbReference type="NCBI Taxonomy" id="1302236"/>
    <lineage>
        <taxon>Bacteria</taxon>
        <taxon>Pseudomonadati</taxon>
        <taxon>Bacteroidota</taxon>
        <taxon>Sphingobacteriia</taxon>
        <taxon>Sphingobacteriales</taxon>
        <taxon>Sphingobacteriaceae</taxon>
        <taxon>Mucilaginibacter</taxon>
    </lineage>
</organism>
<gene>
    <name evidence="2" type="ORF">GCM10023149_33950</name>
</gene>
<evidence type="ECO:0000313" key="2">
    <source>
        <dbReference type="EMBL" id="GAA4329317.1"/>
    </source>
</evidence>
<evidence type="ECO:0008006" key="4">
    <source>
        <dbReference type="Google" id="ProtNLM"/>
    </source>
</evidence>
<feature type="signal peptide" evidence="1">
    <location>
        <begin position="1"/>
        <end position="19"/>
    </location>
</feature>
<comment type="caution">
    <text evidence="2">The sequence shown here is derived from an EMBL/GenBank/DDBJ whole genome shotgun (WGS) entry which is preliminary data.</text>
</comment>
<protein>
    <recommendedName>
        <fullName evidence="4">Aspartyl protease</fullName>
    </recommendedName>
</protein>